<accession>A0A8I6RN70</accession>
<dbReference type="OrthoDB" id="47276at2759"/>
<dbReference type="Proteomes" id="UP000494040">
    <property type="component" value="Unassembled WGS sequence"/>
</dbReference>
<keyword evidence="2" id="KW-0812">Transmembrane</keyword>
<evidence type="ECO:0008006" key="6">
    <source>
        <dbReference type="Google" id="ProtNLM"/>
    </source>
</evidence>
<dbReference type="EnsemblMetazoa" id="XM_014391016.2">
    <property type="protein sequence ID" value="XP_014246502.1"/>
    <property type="gene ID" value="LOC106664927"/>
</dbReference>
<dbReference type="RefSeq" id="XP_014246502.1">
    <property type="nucleotide sequence ID" value="XM_014391016.2"/>
</dbReference>
<proteinExistence type="predicted"/>
<feature type="transmembrane region" description="Helical" evidence="2">
    <location>
        <begin position="250"/>
        <end position="273"/>
    </location>
</feature>
<keyword evidence="2" id="KW-0472">Membrane</keyword>
<evidence type="ECO:0000256" key="1">
    <source>
        <dbReference type="SAM" id="MobiDB-lite"/>
    </source>
</evidence>
<evidence type="ECO:0000256" key="3">
    <source>
        <dbReference type="SAM" id="SignalP"/>
    </source>
</evidence>
<protein>
    <recommendedName>
        <fullName evidence="6">CUB domain-containing protein</fullName>
    </recommendedName>
</protein>
<keyword evidence="5" id="KW-1185">Reference proteome</keyword>
<organism evidence="4 5">
    <name type="scientific">Cimex lectularius</name>
    <name type="common">Bed bug</name>
    <name type="synonym">Acanthia lectularia</name>
    <dbReference type="NCBI Taxonomy" id="79782"/>
    <lineage>
        <taxon>Eukaryota</taxon>
        <taxon>Metazoa</taxon>
        <taxon>Ecdysozoa</taxon>
        <taxon>Arthropoda</taxon>
        <taxon>Hexapoda</taxon>
        <taxon>Insecta</taxon>
        <taxon>Pterygota</taxon>
        <taxon>Neoptera</taxon>
        <taxon>Paraneoptera</taxon>
        <taxon>Hemiptera</taxon>
        <taxon>Heteroptera</taxon>
        <taxon>Panheteroptera</taxon>
        <taxon>Cimicomorpha</taxon>
        <taxon>Cimicidae</taxon>
        <taxon>Cimex</taxon>
    </lineage>
</organism>
<evidence type="ECO:0000256" key="2">
    <source>
        <dbReference type="SAM" id="Phobius"/>
    </source>
</evidence>
<dbReference type="AlphaFoldDB" id="A0A8I6RN70"/>
<feature type="region of interest" description="Disordered" evidence="1">
    <location>
        <begin position="289"/>
        <end position="325"/>
    </location>
</feature>
<reference evidence="4" key="1">
    <citation type="submission" date="2022-01" db="UniProtKB">
        <authorList>
            <consortium name="EnsemblMetazoa"/>
        </authorList>
    </citation>
    <scope>IDENTIFICATION</scope>
</reference>
<dbReference type="GeneID" id="106664927"/>
<keyword evidence="2" id="KW-1133">Transmembrane helix</keyword>
<evidence type="ECO:0000313" key="5">
    <source>
        <dbReference type="Proteomes" id="UP000494040"/>
    </source>
</evidence>
<evidence type="ECO:0000313" key="4">
    <source>
        <dbReference type="EnsemblMetazoa" id="XP_014246502.1"/>
    </source>
</evidence>
<sequence length="325" mass="36714">MGFSTKFLFLITFFGDHCCSPYYEDRKLPLQKDLICEEKYKPKTLDLKGDLAFVVSFDPNDVKEWNGKSDFNCILHIKSPDKMGIISVIQKMSLRTKDTSCIDSIQFRQSEPMHTLEKILPFSLHKKTSWSLPICGEMDPLKEPPKEGTKYAMNSFVANNGYIEVKIHIGRKRKSDEKIDFQIVFTALQSCKNRSANLMACSPDICINKHFFNDGKYINCPSTQCIDEECLPVDSGDSNGKASEQVVNSMIVTAGVLSVMVSFIIFLGCYIACRSMEICWVFREGSQNRDRGTELSQVEPTAPPPDTPSSDKDLPPSYETLFPET</sequence>
<feature type="signal peptide" evidence="3">
    <location>
        <begin position="1"/>
        <end position="19"/>
    </location>
</feature>
<name>A0A8I6RN70_CIMLE</name>
<keyword evidence="3" id="KW-0732">Signal</keyword>
<dbReference type="KEGG" id="clec:106664927"/>
<feature type="chain" id="PRO_5035314431" description="CUB domain-containing protein" evidence="3">
    <location>
        <begin position="20"/>
        <end position="325"/>
    </location>
</feature>